<evidence type="ECO:0000313" key="3">
    <source>
        <dbReference type="Proteomes" id="UP000674318"/>
    </source>
</evidence>
<dbReference type="RefSeq" id="XP_067757692.1">
    <property type="nucleotide sequence ID" value="XM_067901986.1"/>
</dbReference>
<dbReference type="GeneID" id="94292063"/>
<evidence type="ECO:0000256" key="1">
    <source>
        <dbReference type="SAM" id="MobiDB-lite"/>
    </source>
</evidence>
<organism evidence="2 3">
    <name type="scientific">Porcisia hertigi</name>
    <dbReference type="NCBI Taxonomy" id="2761500"/>
    <lineage>
        <taxon>Eukaryota</taxon>
        <taxon>Discoba</taxon>
        <taxon>Euglenozoa</taxon>
        <taxon>Kinetoplastea</taxon>
        <taxon>Metakinetoplastina</taxon>
        <taxon>Trypanosomatida</taxon>
        <taxon>Trypanosomatidae</taxon>
        <taxon>Leishmaniinae</taxon>
        <taxon>Porcisia</taxon>
    </lineage>
</organism>
<dbReference type="EMBL" id="JAFJZO010000020">
    <property type="protein sequence ID" value="KAG5506530.1"/>
    <property type="molecule type" value="Genomic_DNA"/>
</dbReference>
<dbReference type="AlphaFoldDB" id="A0A836IWR6"/>
<protein>
    <submittedName>
        <fullName evidence="2">Uncharacterized protein</fullName>
    </submittedName>
</protein>
<dbReference type="OrthoDB" id="270157at2759"/>
<evidence type="ECO:0000313" key="2">
    <source>
        <dbReference type="EMBL" id="KAG5506530.1"/>
    </source>
</evidence>
<sequence length="300" mass="33234">MSLAASRTLLQQVKETAAALDWMRRIAARVPESGLSGSQLQALLDDELPSFSPSEVGALTLKEAVLKFPHLLTVEAGNQSHVQWHVRPVQSPETQEKRASSSPMPPEKNALSLMRLQQFCAKRARLHHNTYMPLEYVLAKTKIDDVNMVDVVLSNPDAALDVQAGVRIKPKRTPRAVVAFVDGDVLPAVAVNEMCNELNVLKESSIVTIVRQPDSNPLSDVDIVCPAVIPTYLSIERHARELRLRKPDVRHDIVYMCAASQFDIYADRVAFLNSFPDADVYVCCPSMIALVNAKKVIAYQ</sequence>
<proteinExistence type="predicted"/>
<reference evidence="2 3" key="1">
    <citation type="submission" date="2021-02" db="EMBL/GenBank/DDBJ databases">
        <title>Porcisia hertigi Genome sequencing and assembly.</title>
        <authorList>
            <person name="Almutairi H."/>
            <person name="Gatherer D."/>
        </authorList>
    </citation>
    <scope>NUCLEOTIDE SEQUENCE [LARGE SCALE GENOMIC DNA]</scope>
    <source>
        <strain evidence="2 3">C119</strain>
    </source>
</reference>
<comment type="caution">
    <text evidence="2">The sequence shown here is derived from an EMBL/GenBank/DDBJ whole genome shotgun (WGS) entry which is preliminary data.</text>
</comment>
<feature type="region of interest" description="Disordered" evidence="1">
    <location>
        <begin position="88"/>
        <end position="107"/>
    </location>
</feature>
<dbReference type="Proteomes" id="UP000674318">
    <property type="component" value="Unassembled WGS sequence"/>
</dbReference>
<dbReference type="KEGG" id="phet:94292063"/>
<gene>
    <name evidence="2" type="ORF">JKF63_06033</name>
</gene>
<accession>A0A836IWR6</accession>
<keyword evidence="3" id="KW-1185">Reference proteome</keyword>
<name>A0A836IWR6_9TRYP</name>